<accession>A0A3S9HJ07</accession>
<sequence length="205" mass="23117">MFLRESYLLYICKAILFGYRFLICEEKQFFNITIERLDKNMIHHNNLRIPNTLLFFIISLAVAGCASSNNQSTKSSDIPTNSTPQTQAVQATKNKEKNQDVPGTRKVMSKDGDFEGEIVGVPKPSSKFSKLIIGMSKRQVEDLIGQPSDFKAYQTGKAWIPFGGIFSKDTYRVETFYKGEGQLVYAKQGTKLFRITADPTANGYQ</sequence>
<name>A0A3S9HJ07_9BURK</name>
<dbReference type="KEGG" id="upv:EJN92_08775"/>
<reference evidence="2 3" key="1">
    <citation type="journal article" date="2011" name="Int. J. Syst. Evol. Microbiol.">
        <title>Description of Undibacterium oligocarboniphilum sp. nov., isolated from purified water, and Undibacterium pigrum strain CCUG 49012 as the type strain of Undibacterium parvum sp. nov., and emended descriptions of the genus Undibacterium and the species Undibacterium pigrum.</title>
        <authorList>
            <person name="Eder W."/>
            <person name="Wanner G."/>
            <person name="Ludwig W."/>
            <person name="Busse H.J."/>
            <person name="Ziemke-Kageler F."/>
            <person name="Lang E."/>
        </authorList>
    </citation>
    <scope>NUCLEOTIDE SEQUENCE [LARGE SCALE GENOMIC DNA]</scope>
    <source>
        <strain evidence="2 3">DSM 23061</strain>
    </source>
</reference>
<dbReference type="AlphaFoldDB" id="A0A3S9HJ07"/>
<proteinExistence type="predicted"/>
<evidence type="ECO:0008006" key="4">
    <source>
        <dbReference type="Google" id="ProtNLM"/>
    </source>
</evidence>
<evidence type="ECO:0000313" key="2">
    <source>
        <dbReference type="EMBL" id="AZP12082.1"/>
    </source>
</evidence>
<dbReference type="EMBL" id="CP034464">
    <property type="protein sequence ID" value="AZP12082.1"/>
    <property type="molecule type" value="Genomic_DNA"/>
</dbReference>
<evidence type="ECO:0000256" key="1">
    <source>
        <dbReference type="SAM" id="MobiDB-lite"/>
    </source>
</evidence>
<organism evidence="2 3">
    <name type="scientific">Undibacterium parvum</name>
    <dbReference type="NCBI Taxonomy" id="401471"/>
    <lineage>
        <taxon>Bacteria</taxon>
        <taxon>Pseudomonadati</taxon>
        <taxon>Pseudomonadota</taxon>
        <taxon>Betaproteobacteria</taxon>
        <taxon>Burkholderiales</taxon>
        <taxon>Oxalobacteraceae</taxon>
        <taxon>Undibacterium</taxon>
    </lineage>
</organism>
<feature type="compositionally biased region" description="Polar residues" evidence="1">
    <location>
        <begin position="72"/>
        <end position="92"/>
    </location>
</feature>
<keyword evidence="3" id="KW-1185">Reference proteome</keyword>
<feature type="region of interest" description="Disordered" evidence="1">
    <location>
        <begin position="72"/>
        <end position="107"/>
    </location>
</feature>
<gene>
    <name evidence="2" type="ORF">EJN92_08775</name>
</gene>
<evidence type="ECO:0000313" key="3">
    <source>
        <dbReference type="Proteomes" id="UP000275663"/>
    </source>
</evidence>
<dbReference type="Proteomes" id="UP000275663">
    <property type="component" value="Chromosome"/>
</dbReference>
<protein>
    <recommendedName>
        <fullName evidence="4">Outer membrane protein assembly factor BamE</fullName>
    </recommendedName>
</protein>